<dbReference type="AlphaFoldDB" id="A0A2H0KQB9"/>
<comment type="caution">
    <text evidence="2">The sequence shown here is derived from an EMBL/GenBank/DDBJ whole genome shotgun (WGS) entry which is preliminary data.</text>
</comment>
<sequence length="183" mass="21442">MKKIDINILRKRKEFVALLVRLPWLWDRLVAIVCLAALDVAMGTFLVVALAKLTHYQLNTNVVLWGIFSALWIDIDAVLYWSPVVISRSLEWVESWIRWDSFFELIELLDRGADKWAKWIGDHRNILHYPWIIVPIVLIFWRAGLSPFYIWIFFWVASPIFSMTALIVLASSGFRLLAQRGVR</sequence>
<evidence type="ECO:0000256" key="1">
    <source>
        <dbReference type="SAM" id="Phobius"/>
    </source>
</evidence>
<evidence type="ECO:0000313" key="3">
    <source>
        <dbReference type="Proteomes" id="UP000231550"/>
    </source>
</evidence>
<feature type="transmembrane region" description="Helical" evidence="1">
    <location>
        <begin position="62"/>
        <end position="81"/>
    </location>
</feature>
<protein>
    <submittedName>
        <fullName evidence="2">Uncharacterized protein</fullName>
    </submittedName>
</protein>
<evidence type="ECO:0000313" key="2">
    <source>
        <dbReference type="EMBL" id="PIQ74343.1"/>
    </source>
</evidence>
<proteinExistence type="predicted"/>
<reference evidence="2 3" key="1">
    <citation type="submission" date="2017-09" db="EMBL/GenBank/DDBJ databases">
        <title>Depth-based differentiation of microbial function through sediment-hosted aquifers and enrichment of novel symbionts in the deep terrestrial subsurface.</title>
        <authorList>
            <person name="Probst A.J."/>
            <person name="Ladd B."/>
            <person name="Jarett J.K."/>
            <person name="Geller-Mcgrath D.E."/>
            <person name="Sieber C.M."/>
            <person name="Emerson J.B."/>
            <person name="Anantharaman K."/>
            <person name="Thomas B.C."/>
            <person name="Malmstrom R."/>
            <person name="Stieglmeier M."/>
            <person name="Klingl A."/>
            <person name="Woyke T."/>
            <person name="Ryan C.M."/>
            <person name="Banfield J.F."/>
        </authorList>
    </citation>
    <scope>NUCLEOTIDE SEQUENCE [LARGE SCALE GENOMIC DNA]</scope>
    <source>
        <strain evidence="2">CG11_big_fil_rev_8_21_14_0_20_44_10</strain>
    </source>
</reference>
<keyword evidence="1" id="KW-1133">Transmembrane helix</keyword>
<dbReference type="Proteomes" id="UP000231550">
    <property type="component" value="Unassembled WGS sequence"/>
</dbReference>
<gene>
    <name evidence="2" type="ORF">COV85_02630</name>
</gene>
<keyword evidence="1" id="KW-0812">Transmembrane</keyword>
<feature type="transmembrane region" description="Helical" evidence="1">
    <location>
        <begin position="126"/>
        <end position="143"/>
    </location>
</feature>
<feature type="transmembrane region" description="Helical" evidence="1">
    <location>
        <begin position="29"/>
        <end position="50"/>
    </location>
</feature>
<dbReference type="EMBL" id="PCVN01000066">
    <property type="protein sequence ID" value="PIQ74343.1"/>
    <property type="molecule type" value="Genomic_DNA"/>
</dbReference>
<accession>A0A2H0KQB9</accession>
<feature type="transmembrane region" description="Helical" evidence="1">
    <location>
        <begin position="149"/>
        <end position="177"/>
    </location>
</feature>
<keyword evidence="1" id="KW-0472">Membrane</keyword>
<name>A0A2H0KQB9_9BACT</name>
<organism evidence="2 3">
    <name type="scientific">Candidatus Portnoybacteria bacterium CG11_big_fil_rev_8_21_14_0_20_44_10</name>
    <dbReference type="NCBI Taxonomy" id="1974818"/>
    <lineage>
        <taxon>Bacteria</taxon>
        <taxon>Candidatus Portnoyibacteriota</taxon>
    </lineage>
</organism>